<dbReference type="EMBL" id="JAQHRD010000001">
    <property type="protein sequence ID" value="KAJ6446313.1"/>
    <property type="molecule type" value="Genomic_DNA"/>
</dbReference>
<keyword evidence="3 9" id="KW-0812">Transmembrane</keyword>
<feature type="transmembrane region" description="Helical" evidence="9">
    <location>
        <begin position="867"/>
        <end position="885"/>
    </location>
</feature>
<dbReference type="InterPro" id="IPR011527">
    <property type="entry name" value="ABC1_TM_dom"/>
</dbReference>
<feature type="transmembrane region" description="Helical" evidence="9">
    <location>
        <begin position="787"/>
        <end position="810"/>
    </location>
</feature>
<dbReference type="GO" id="GO:0005524">
    <property type="term" value="F:ATP binding"/>
    <property type="evidence" value="ECO:0007669"/>
    <property type="project" value="UniProtKB-KW"/>
</dbReference>
<feature type="transmembrane region" description="Helical" evidence="9">
    <location>
        <begin position="322"/>
        <end position="343"/>
    </location>
</feature>
<evidence type="ECO:0000313" key="12">
    <source>
        <dbReference type="EMBL" id="KAJ6446313.1"/>
    </source>
</evidence>
<dbReference type="PANTHER" id="PTHR43394:SF27">
    <property type="entry name" value="ATP-DEPENDENT TRANSLOCASE ABCB1-LIKE"/>
    <property type="match status" value="1"/>
</dbReference>
<feature type="region of interest" description="Disordered" evidence="8">
    <location>
        <begin position="454"/>
        <end position="492"/>
    </location>
</feature>
<reference evidence="12" key="1">
    <citation type="submission" date="2023-01" db="EMBL/GenBank/DDBJ databases">
        <title>The growth and conidiation of Purpureocillium lavendulum are regulated by nitrogen source and histone H3K14 acetylation.</title>
        <authorList>
            <person name="Tang P."/>
            <person name="Han J."/>
            <person name="Zhang C."/>
            <person name="Tang P."/>
            <person name="Qi F."/>
            <person name="Zhang K."/>
            <person name="Liang L."/>
        </authorList>
    </citation>
    <scope>NUCLEOTIDE SEQUENCE</scope>
    <source>
        <strain evidence="12">YMF1.00683</strain>
    </source>
</reference>
<dbReference type="Gene3D" id="3.40.50.300">
    <property type="entry name" value="P-loop containing nucleotide triphosphate hydrolases"/>
    <property type="match status" value="2"/>
</dbReference>
<feature type="transmembrane region" description="Helical" evidence="9">
    <location>
        <begin position="224"/>
        <end position="245"/>
    </location>
</feature>
<feature type="region of interest" description="Disordered" evidence="8">
    <location>
        <begin position="11"/>
        <end position="54"/>
    </location>
</feature>
<dbReference type="GO" id="GO:0090374">
    <property type="term" value="P:oligopeptide export from mitochondrion"/>
    <property type="evidence" value="ECO:0007669"/>
    <property type="project" value="TreeGrafter"/>
</dbReference>
<evidence type="ECO:0000256" key="2">
    <source>
        <dbReference type="ARBA" id="ARBA00007577"/>
    </source>
</evidence>
<dbReference type="PROSITE" id="PS50893">
    <property type="entry name" value="ABC_TRANSPORTER_2"/>
    <property type="match status" value="2"/>
</dbReference>
<evidence type="ECO:0000256" key="8">
    <source>
        <dbReference type="SAM" id="MobiDB-lite"/>
    </source>
</evidence>
<dbReference type="Pfam" id="PF00005">
    <property type="entry name" value="ABC_tran"/>
    <property type="match status" value="3"/>
</dbReference>
<keyword evidence="13" id="KW-1185">Reference proteome</keyword>
<dbReference type="InterPro" id="IPR017871">
    <property type="entry name" value="ABC_transporter-like_CS"/>
</dbReference>
<keyword evidence="7 9" id="KW-0472">Membrane</keyword>
<dbReference type="InterPro" id="IPR003439">
    <property type="entry name" value="ABC_transporter-like_ATP-bd"/>
</dbReference>
<evidence type="ECO:0000256" key="1">
    <source>
        <dbReference type="ARBA" id="ARBA00004141"/>
    </source>
</evidence>
<feature type="transmembrane region" description="Helical" evidence="9">
    <location>
        <begin position="76"/>
        <end position="102"/>
    </location>
</feature>
<dbReference type="Proteomes" id="UP001163105">
    <property type="component" value="Unassembled WGS sequence"/>
</dbReference>
<comment type="caution">
    <text evidence="12">The sequence shown here is derived from an EMBL/GenBank/DDBJ whole genome shotgun (WGS) entry which is preliminary data.</text>
</comment>
<dbReference type="Pfam" id="PF00664">
    <property type="entry name" value="ABC_membrane"/>
    <property type="match status" value="3"/>
</dbReference>
<feature type="domain" description="ABC transporter" evidence="10">
    <location>
        <begin position="1069"/>
        <end position="1306"/>
    </location>
</feature>
<feature type="compositionally biased region" description="Basic and acidic residues" evidence="8">
    <location>
        <begin position="690"/>
        <end position="722"/>
    </location>
</feature>
<evidence type="ECO:0000256" key="5">
    <source>
        <dbReference type="ARBA" id="ARBA00022840"/>
    </source>
</evidence>
<dbReference type="CDD" id="cd18578">
    <property type="entry name" value="ABC_6TM_Pgp_ABCB1_D2_like"/>
    <property type="match status" value="1"/>
</dbReference>
<dbReference type="FunFam" id="3.40.50.300:FF:000913">
    <property type="entry name" value="ABC multidrug transporter SitT"/>
    <property type="match status" value="1"/>
</dbReference>
<keyword evidence="6 9" id="KW-1133">Transmembrane helix</keyword>
<sequence length="1366" mass="150535">MSTTVSLKMAIATGEGAGNSAEKATPSTATETKDPSSTTPQSDHDAPPAEAKARPERTAAFNDYLRVFRYANKWDFLAYAAGSLASIGAGITLPLMNVVFGFDTSGSNSSIQDQFRSNLNRLSLYMFALFLGRLVLNYINKLCFRMIGIRLSSAIRLHYLQRLFAQSIHVLDSMPPGYATSTITTTSNTLQLGISEKLGVFIEYMSTIIAAIVIAFTYSWSLTLVTSSSILFILITSEAKASAVASETMDSIRMIVACGAESRIARKYATFVEETKKHARFMNLCAMLYLLTYTKFFAVFSAFALAFWYGTKSLLEGRLDNVGTIVMLRASVLLSVMMVVFSLERTSNPMLAVGKATVAACQFFTVIDAPLPDKGHLKDPEVSATDDIKFENVTFAYPSRPHVKILDDLNLTIEAGKLTAIVGPSGSGKSTIVGLIERWYNLKEQYAIEKAVEQKKKKKKKKGEEEEEEDDEPGDANPEETGPPIQLSGRVSTSGHSVDEIDLKWWRSQIGLVQQEPFLFNDTIFINVANGLIGSQWENETEERKRELVKEACKEAFADEFIDKLPDGYNTIVGDGGAKLSGGQRQRIAIARSIVRKPKILILDEATSAIDVRGERIVQAALDRVAQNRTTITIAHRLSTIKKADRIVVLKKGQVVESGTHQSLMSKDGGVYAALVNAQALSLGGPTEANEEHASTDGDKLSLERKRSRAKSEEQAAKPDEKEKNRNIFNSFGRFFYESNQYWWLMALTIFFSAGAGAAIPLQAWLFAQIVVVFSPTETDMKGESEFWSLMWVVLAIGTGLAYFGCFLASTQMAAIIRAKYQKQYFEAILYQKTSFFDEEDHSQGTMTARSSGDPQKLEELMGPNMASVYIAVFNLVGSLSIAFAFGWKLALLACCVVMPVSIATTYWRFKYEIEFDKMNNEVFAESSKFASESIGAFRTVASLTSEDKICDRFEKLCRGHVVTAFKKARWVSLLFAFSDSVSMACQTLIFYYGGKLLADGEYTALQFFVCFMATIQSGEAAGQGLSFGPNAAQVTAASNRILNMRESRLREHFSEKEDIPDSQGGMKIELENMHFSYPTRDVPVFQGLNLTIEKGQFAALVGASGCGKTSIISLLERFYDLDKGRIMCNGKDISQINAYAYRKHLSLVAQEAKLFQGTIRENVLLGVDDVAVTDEQLHQACRDASIHEFIVSLPEGYNTNIGSKGVTLSGGQKQRVAIARALIRDPDILLLDEATSSLDSESEKLVQAAFERAGKGRTMVVVAHRLATVQNADIIFVLGEGKLLEKGNHAELLNKRGVYWQMVIELLHYLVDVRHDKVVAAGEDPPDDVVLAAGEDETVARVVVNVDDLVRLGEEDSRGAGLADR</sequence>
<dbReference type="SUPFAM" id="SSF90123">
    <property type="entry name" value="ABC transporter transmembrane region"/>
    <property type="match status" value="2"/>
</dbReference>
<dbReference type="CDD" id="cd18577">
    <property type="entry name" value="ABC_6TM_Pgp_ABCB1_D1_like"/>
    <property type="match status" value="1"/>
</dbReference>
<evidence type="ECO:0000256" key="7">
    <source>
        <dbReference type="ARBA" id="ARBA00023136"/>
    </source>
</evidence>
<proteinExistence type="inferred from homology"/>
<feature type="transmembrane region" description="Helical" evidence="9">
    <location>
        <begin position="198"/>
        <end position="218"/>
    </location>
</feature>
<dbReference type="SMART" id="SM00382">
    <property type="entry name" value="AAA"/>
    <property type="match status" value="2"/>
</dbReference>
<feature type="region of interest" description="Disordered" evidence="8">
    <location>
        <begin position="685"/>
        <end position="722"/>
    </location>
</feature>
<dbReference type="SUPFAM" id="SSF52540">
    <property type="entry name" value="P-loop containing nucleoside triphosphate hydrolases"/>
    <property type="match status" value="3"/>
</dbReference>
<feature type="transmembrane region" description="Helical" evidence="9">
    <location>
        <begin position="286"/>
        <end position="310"/>
    </location>
</feature>
<gene>
    <name evidence="12" type="primary">ABCB1</name>
    <name evidence="12" type="ORF">O9K51_01085</name>
</gene>
<evidence type="ECO:0000259" key="10">
    <source>
        <dbReference type="PROSITE" id="PS50893"/>
    </source>
</evidence>
<dbReference type="InterPro" id="IPR027417">
    <property type="entry name" value="P-loop_NTPase"/>
</dbReference>
<name>A0AB34G5I7_9HYPO</name>
<feature type="domain" description="ABC transporter" evidence="10">
    <location>
        <begin position="388"/>
        <end position="677"/>
    </location>
</feature>
<feature type="transmembrane region" description="Helical" evidence="9">
    <location>
        <begin position="742"/>
        <end position="767"/>
    </location>
</feature>
<dbReference type="Gene3D" id="1.20.1560.10">
    <property type="entry name" value="ABC transporter type 1, transmembrane domain"/>
    <property type="match status" value="1"/>
</dbReference>
<dbReference type="GO" id="GO:0005743">
    <property type="term" value="C:mitochondrial inner membrane"/>
    <property type="evidence" value="ECO:0007669"/>
    <property type="project" value="TreeGrafter"/>
</dbReference>
<feature type="domain" description="ABC transmembrane type-1" evidence="11">
    <location>
        <begin position="747"/>
        <end position="1034"/>
    </location>
</feature>
<dbReference type="PROSITE" id="PS50929">
    <property type="entry name" value="ABC_TM1F"/>
    <property type="match status" value="2"/>
</dbReference>
<accession>A0AB34G5I7</accession>
<organism evidence="12 13">
    <name type="scientific">Purpureocillium lavendulum</name>
    <dbReference type="NCBI Taxonomy" id="1247861"/>
    <lineage>
        <taxon>Eukaryota</taxon>
        <taxon>Fungi</taxon>
        <taxon>Dikarya</taxon>
        <taxon>Ascomycota</taxon>
        <taxon>Pezizomycotina</taxon>
        <taxon>Sordariomycetes</taxon>
        <taxon>Hypocreomycetidae</taxon>
        <taxon>Hypocreales</taxon>
        <taxon>Ophiocordycipitaceae</taxon>
        <taxon>Purpureocillium</taxon>
    </lineage>
</organism>
<keyword evidence="4" id="KW-0547">Nucleotide-binding</keyword>
<evidence type="ECO:0000256" key="6">
    <source>
        <dbReference type="ARBA" id="ARBA00022989"/>
    </source>
</evidence>
<dbReference type="GO" id="GO:0015421">
    <property type="term" value="F:ABC-type oligopeptide transporter activity"/>
    <property type="evidence" value="ECO:0007669"/>
    <property type="project" value="TreeGrafter"/>
</dbReference>
<evidence type="ECO:0000256" key="9">
    <source>
        <dbReference type="SAM" id="Phobius"/>
    </source>
</evidence>
<feature type="transmembrane region" description="Helical" evidence="9">
    <location>
        <begin position="891"/>
        <end position="910"/>
    </location>
</feature>
<comment type="subcellular location">
    <subcellularLocation>
        <location evidence="1">Membrane</location>
        <topology evidence="1">Multi-pass membrane protein</topology>
    </subcellularLocation>
</comment>
<feature type="compositionally biased region" description="Acidic residues" evidence="8">
    <location>
        <begin position="465"/>
        <end position="478"/>
    </location>
</feature>
<feature type="domain" description="ABC transmembrane type-1" evidence="11">
    <location>
        <begin position="80"/>
        <end position="320"/>
    </location>
</feature>
<dbReference type="GO" id="GO:0016887">
    <property type="term" value="F:ATP hydrolysis activity"/>
    <property type="evidence" value="ECO:0007669"/>
    <property type="project" value="InterPro"/>
</dbReference>
<feature type="compositionally biased region" description="Basic and acidic residues" evidence="8">
    <location>
        <begin position="42"/>
        <end position="54"/>
    </location>
</feature>
<evidence type="ECO:0000313" key="13">
    <source>
        <dbReference type="Proteomes" id="UP001163105"/>
    </source>
</evidence>
<evidence type="ECO:0000256" key="4">
    <source>
        <dbReference type="ARBA" id="ARBA00022741"/>
    </source>
</evidence>
<dbReference type="CDD" id="cd03249">
    <property type="entry name" value="ABC_MTABC3_MDL1_MDL2"/>
    <property type="match status" value="1"/>
</dbReference>
<protein>
    <submittedName>
        <fullName evidence="12">Multidrug resistance-type transporter protein</fullName>
    </submittedName>
</protein>
<evidence type="ECO:0000259" key="11">
    <source>
        <dbReference type="PROSITE" id="PS50929"/>
    </source>
</evidence>
<dbReference type="InterPro" id="IPR039421">
    <property type="entry name" value="Type_1_exporter"/>
</dbReference>
<feature type="transmembrane region" description="Helical" evidence="9">
    <location>
        <begin position="122"/>
        <end position="140"/>
    </location>
</feature>
<dbReference type="PROSITE" id="PS00211">
    <property type="entry name" value="ABC_TRANSPORTER_1"/>
    <property type="match status" value="2"/>
</dbReference>
<dbReference type="InterPro" id="IPR003593">
    <property type="entry name" value="AAA+_ATPase"/>
</dbReference>
<dbReference type="PANTHER" id="PTHR43394">
    <property type="entry name" value="ATP-DEPENDENT PERMEASE MDL1, MITOCHONDRIAL"/>
    <property type="match status" value="1"/>
</dbReference>
<feature type="compositionally biased region" description="Polar residues" evidence="8">
    <location>
        <begin position="25"/>
        <end position="41"/>
    </location>
</feature>
<keyword evidence="5" id="KW-0067">ATP-binding</keyword>
<comment type="similarity">
    <text evidence="2">Belongs to the ABC transporter superfamily. ABCB family. Multidrug resistance exporter (TC 3.A.1.201) subfamily.</text>
</comment>
<evidence type="ECO:0000256" key="3">
    <source>
        <dbReference type="ARBA" id="ARBA00022692"/>
    </source>
</evidence>
<dbReference type="InterPro" id="IPR036640">
    <property type="entry name" value="ABC1_TM_sf"/>
</dbReference>